<dbReference type="GO" id="GO:0016491">
    <property type="term" value="F:oxidoreductase activity"/>
    <property type="evidence" value="ECO:0007669"/>
    <property type="project" value="InterPro"/>
</dbReference>
<accession>A0A423PP17</accession>
<dbReference type="OrthoDB" id="9768851at2"/>
<dbReference type="InterPro" id="IPR020471">
    <property type="entry name" value="AKR"/>
</dbReference>
<dbReference type="Gene3D" id="3.20.20.100">
    <property type="entry name" value="NADP-dependent oxidoreductase domain"/>
    <property type="match status" value="1"/>
</dbReference>
<sequence length="328" mass="35583">MTDFTSRFSYLDAVGFGGAPLGDMFKTISQADAAATLQAAWDGGIRYYDTAPHYGAGLSEQRFGHFLADKPRDEYVLSSKVGRVLEPAAEPGVAPPFVNGLYFKRRVDYGYEAALQSVHDSLQRLGTGHLDIVYIHDIAPDHLGDEWTQQFEIAMQGAARALTELRDAGHIGAWGLGVNRIEPCLRALDEADPDVFLLATQYDLLNPAGSETLFPKCRERGVGIVAGSPFGSGLLAGGDHYHYNTPTDEITARRDQMAAVCKRYGVDLKAAALQFTAFHPAVSSIIPGASRPSRIEDNRALMAETIPVDVWAEFKAQGLLPESAVVPE</sequence>
<dbReference type="Proteomes" id="UP000285310">
    <property type="component" value="Unassembled WGS sequence"/>
</dbReference>
<dbReference type="RefSeq" id="WP_123658450.1">
    <property type="nucleotide sequence ID" value="NZ_AYKG01000028.1"/>
</dbReference>
<comment type="caution">
    <text evidence="2">The sequence shown here is derived from an EMBL/GenBank/DDBJ whole genome shotgun (WGS) entry which is preliminary data.</text>
</comment>
<evidence type="ECO:0000313" key="2">
    <source>
        <dbReference type="EMBL" id="ROO27330.1"/>
    </source>
</evidence>
<dbReference type="AlphaFoldDB" id="A0A423PP17"/>
<name>A0A423PP17_9GAMM</name>
<dbReference type="Pfam" id="PF00248">
    <property type="entry name" value="Aldo_ket_red"/>
    <property type="match status" value="1"/>
</dbReference>
<dbReference type="InterPro" id="IPR036812">
    <property type="entry name" value="NAD(P)_OxRdtase_dom_sf"/>
</dbReference>
<evidence type="ECO:0000313" key="3">
    <source>
        <dbReference type="Proteomes" id="UP000285310"/>
    </source>
</evidence>
<dbReference type="PANTHER" id="PTHR42686:SF1">
    <property type="entry name" value="GH17980P-RELATED"/>
    <property type="match status" value="1"/>
</dbReference>
<dbReference type="CDD" id="cd19152">
    <property type="entry name" value="AKR_AKR15A"/>
    <property type="match status" value="1"/>
</dbReference>
<dbReference type="GO" id="GO:0005829">
    <property type="term" value="C:cytosol"/>
    <property type="evidence" value="ECO:0007669"/>
    <property type="project" value="TreeGrafter"/>
</dbReference>
<gene>
    <name evidence="2" type="ORF">SAJA_09775</name>
</gene>
<reference evidence="2 3" key="1">
    <citation type="submission" date="2013-10" db="EMBL/GenBank/DDBJ databases">
        <title>Salinisphaera japonica YTM-1 Genome Sequencing.</title>
        <authorList>
            <person name="Lai Q."/>
            <person name="Li C."/>
            <person name="Shao Z."/>
        </authorList>
    </citation>
    <scope>NUCLEOTIDE SEQUENCE [LARGE SCALE GENOMIC DNA]</scope>
    <source>
        <strain evidence="2 3">YTM-1</strain>
    </source>
</reference>
<dbReference type="PANTHER" id="PTHR42686">
    <property type="entry name" value="GH17980P-RELATED"/>
    <property type="match status" value="1"/>
</dbReference>
<protein>
    <submittedName>
        <fullName evidence="2">D-threo-aldose 1-dehydrogenase</fullName>
    </submittedName>
</protein>
<organism evidence="2 3">
    <name type="scientific">Salinisphaera japonica YTM-1</name>
    <dbReference type="NCBI Taxonomy" id="1209778"/>
    <lineage>
        <taxon>Bacteria</taxon>
        <taxon>Pseudomonadati</taxon>
        <taxon>Pseudomonadota</taxon>
        <taxon>Gammaproteobacteria</taxon>
        <taxon>Salinisphaerales</taxon>
        <taxon>Salinisphaeraceae</taxon>
        <taxon>Salinisphaera</taxon>
    </lineage>
</organism>
<proteinExistence type="predicted"/>
<dbReference type="InParanoid" id="A0A423PP17"/>
<dbReference type="InterPro" id="IPR023210">
    <property type="entry name" value="NADP_OxRdtase_dom"/>
</dbReference>
<keyword evidence="3" id="KW-1185">Reference proteome</keyword>
<dbReference type="EMBL" id="AYKG01000028">
    <property type="protein sequence ID" value="ROO27330.1"/>
    <property type="molecule type" value="Genomic_DNA"/>
</dbReference>
<evidence type="ECO:0000259" key="1">
    <source>
        <dbReference type="Pfam" id="PF00248"/>
    </source>
</evidence>
<feature type="domain" description="NADP-dependent oxidoreductase" evidence="1">
    <location>
        <begin position="14"/>
        <end position="315"/>
    </location>
</feature>
<dbReference type="SUPFAM" id="SSF51430">
    <property type="entry name" value="NAD(P)-linked oxidoreductase"/>
    <property type="match status" value="1"/>
</dbReference>